<evidence type="ECO:0000256" key="2">
    <source>
        <dbReference type="ARBA" id="ARBA00023015"/>
    </source>
</evidence>
<keyword evidence="7" id="KW-1185">Reference proteome</keyword>
<dbReference type="Proteomes" id="UP000004728">
    <property type="component" value="Unassembled WGS sequence"/>
</dbReference>
<dbReference type="InterPro" id="IPR036390">
    <property type="entry name" value="WH_DNA-bd_sf"/>
</dbReference>
<dbReference type="GO" id="GO:0006351">
    <property type="term" value="P:DNA-templated transcription"/>
    <property type="evidence" value="ECO:0007669"/>
    <property type="project" value="TreeGrafter"/>
</dbReference>
<keyword evidence="2" id="KW-0805">Transcription regulation</keyword>
<dbReference type="RefSeq" id="WP_008068596.1">
    <property type="nucleotide sequence ID" value="NZ_AQWK01000010.1"/>
</dbReference>
<comment type="caution">
    <text evidence="6">The sequence shown here is derived from an EMBL/GenBank/DDBJ whole genome shotgun (WGS) entry which is preliminary data.</text>
</comment>
<evidence type="ECO:0000259" key="5">
    <source>
        <dbReference type="PROSITE" id="PS50931"/>
    </source>
</evidence>
<dbReference type="GO" id="GO:0003700">
    <property type="term" value="F:DNA-binding transcription factor activity"/>
    <property type="evidence" value="ECO:0007669"/>
    <property type="project" value="InterPro"/>
</dbReference>
<keyword evidence="4" id="KW-0804">Transcription</keyword>
<dbReference type="EMBL" id="AEWJ01000013">
    <property type="protein sequence ID" value="EGD60666.1"/>
    <property type="molecule type" value="Genomic_DNA"/>
</dbReference>
<dbReference type="InterPro" id="IPR058163">
    <property type="entry name" value="LysR-type_TF_proteobact-type"/>
</dbReference>
<dbReference type="AlphaFoldDB" id="F1Z3Q3"/>
<dbReference type="SUPFAM" id="SSF53850">
    <property type="entry name" value="Periplasmic binding protein-like II"/>
    <property type="match status" value="1"/>
</dbReference>
<proteinExistence type="inferred from homology"/>
<evidence type="ECO:0000256" key="4">
    <source>
        <dbReference type="ARBA" id="ARBA00023163"/>
    </source>
</evidence>
<dbReference type="PROSITE" id="PS50931">
    <property type="entry name" value="HTH_LYSR"/>
    <property type="match status" value="1"/>
</dbReference>
<organism evidence="6 7">
    <name type="scientific">Novosphingobium nitrogenifigens DSM 19370</name>
    <dbReference type="NCBI Taxonomy" id="983920"/>
    <lineage>
        <taxon>Bacteria</taxon>
        <taxon>Pseudomonadati</taxon>
        <taxon>Pseudomonadota</taxon>
        <taxon>Alphaproteobacteria</taxon>
        <taxon>Sphingomonadales</taxon>
        <taxon>Sphingomonadaceae</taxon>
        <taxon>Novosphingobium</taxon>
    </lineage>
</organism>
<dbReference type="Pfam" id="PF00126">
    <property type="entry name" value="HTH_1"/>
    <property type="match status" value="1"/>
</dbReference>
<dbReference type="InterPro" id="IPR005119">
    <property type="entry name" value="LysR_subst-bd"/>
</dbReference>
<dbReference type="Pfam" id="PF03466">
    <property type="entry name" value="LysR_substrate"/>
    <property type="match status" value="1"/>
</dbReference>
<reference evidence="6 7" key="1">
    <citation type="journal article" date="2012" name="J. Bacteriol.">
        <title>Draft Genome Sequence of Novosphingobium nitrogenifigens Y88T.</title>
        <authorList>
            <person name="Strabala T.J."/>
            <person name="Macdonald L."/>
            <person name="Liu V."/>
            <person name="Smit A.M."/>
        </authorList>
    </citation>
    <scope>NUCLEOTIDE SEQUENCE [LARGE SCALE GENOMIC DNA]</scope>
    <source>
        <strain evidence="6 7">DSM 19370</strain>
    </source>
</reference>
<sequence>MEWDDLRHFSAFVAAGSLSGAARTLGIEHATVARRIAALEARLKLRLIDRRGRRLVLTGEGEKVAALAARMAETMRAVERLADGARSDLAGEVTISAPPAYAAHVLAPRLVPLRARHPGLTLRLLGELHAASLDRREADIAVRLSRPEAGELTAARIGTIAFHLHAAPAYLAATPREEWTFIGSAGVMAGSAQQAGLAKFVDSHGSGESGFSLQSDSVDIQAALAAAGGGVAILPDFLTASRPDLVRVPDQGPPITREVWLAIHTDMKNAAPVRVVMEALRGV</sequence>
<dbReference type="InterPro" id="IPR000847">
    <property type="entry name" value="LysR_HTH_N"/>
</dbReference>
<comment type="similarity">
    <text evidence="1">Belongs to the LysR transcriptional regulatory family.</text>
</comment>
<evidence type="ECO:0000256" key="3">
    <source>
        <dbReference type="ARBA" id="ARBA00023125"/>
    </source>
</evidence>
<dbReference type="PANTHER" id="PTHR30537:SF3">
    <property type="entry name" value="TRANSCRIPTIONAL REGULATORY PROTEIN"/>
    <property type="match status" value="1"/>
</dbReference>
<dbReference type="STRING" id="983920.Y88_1747"/>
<dbReference type="InParanoid" id="F1Z3Q3"/>
<dbReference type="eggNOG" id="COG0583">
    <property type="taxonomic scope" value="Bacteria"/>
</dbReference>
<name>F1Z3Q3_9SPHN</name>
<evidence type="ECO:0000256" key="1">
    <source>
        <dbReference type="ARBA" id="ARBA00009437"/>
    </source>
</evidence>
<evidence type="ECO:0000313" key="7">
    <source>
        <dbReference type="Proteomes" id="UP000004728"/>
    </source>
</evidence>
<dbReference type="HOGENOM" id="CLU_039613_2_1_5"/>
<dbReference type="InterPro" id="IPR036388">
    <property type="entry name" value="WH-like_DNA-bd_sf"/>
</dbReference>
<dbReference type="Gene3D" id="3.40.190.290">
    <property type="match status" value="1"/>
</dbReference>
<dbReference type="PANTHER" id="PTHR30537">
    <property type="entry name" value="HTH-TYPE TRANSCRIPTIONAL REGULATOR"/>
    <property type="match status" value="1"/>
</dbReference>
<dbReference type="Gene3D" id="1.10.10.10">
    <property type="entry name" value="Winged helix-like DNA-binding domain superfamily/Winged helix DNA-binding domain"/>
    <property type="match status" value="1"/>
</dbReference>
<gene>
    <name evidence="6" type="ORF">Y88_1747</name>
</gene>
<evidence type="ECO:0000313" key="6">
    <source>
        <dbReference type="EMBL" id="EGD60666.1"/>
    </source>
</evidence>
<keyword evidence="3" id="KW-0238">DNA-binding</keyword>
<dbReference type="SUPFAM" id="SSF46785">
    <property type="entry name" value="Winged helix' DNA-binding domain"/>
    <property type="match status" value="1"/>
</dbReference>
<dbReference type="OrthoDB" id="9798121at2"/>
<dbReference type="GO" id="GO:0043565">
    <property type="term" value="F:sequence-specific DNA binding"/>
    <property type="evidence" value="ECO:0007669"/>
    <property type="project" value="TreeGrafter"/>
</dbReference>
<feature type="domain" description="HTH lysR-type" evidence="5">
    <location>
        <begin position="1"/>
        <end position="58"/>
    </location>
</feature>
<protein>
    <submittedName>
        <fullName evidence="6">LysR family transcriptional regulator</fullName>
    </submittedName>
</protein>
<accession>F1Z3Q3</accession>